<dbReference type="InterPro" id="IPR036880">
    <property type="entry name" value="Kunitz_BPTI_sf"/>
</dbReference>
<dbReference type="Pfam" id="PF00014">
    <property type="entry name" value="Kunitz_BPTI"/>
    <property type="match status" value="3"/>
</dbReference>
<evidence type="ECO:0000313" key="6">
    <source>
        <dbReference type="EMBL" id="JAR95027.1"/>
    </source>
</evidence>
<accession>A0A147BW68</accession>
<feature type="domain" description="BPTI/Kunitz inhibitor" evidence="5">
    <location>
        <begin position="271"/>
        <end position="325"/>
    </location>
</feature>
<evidence type="ECO:0000256" key="4">
    <source>
        <dbReference type="SAM" id="SignalP"/>
    </source>
</evidence>
<keyword evidence="4" id="KW-0732">Signal</keyword>
<keyword evidence="2" id="KW-0722">Serine protease inhibitor</keyword>
<dbReference type="AlphaFoldDB" id="A0A147BW68"/>
<dbReference type="InterPro" id="IPR002223">
    <property type="entry name" value="Kunitz_BPTI"/>
</dbReference>
<keyword evidence="1" id="KW-0646">Protease inhibitor</keyword>
<name>A0A147BW68_IXORI</name>
<organism evidence="6">
    <name type="scientific">Ixodes ricinus</name>
    <name type="common">Common tick</name>
    <name type="synonym">Acarus ricinus</name>
    <dbReference type="NCBI Taxonomy" id="34613"/>
    <lineage>
        <taxon>Eukaryota</taxon>
        <taxon>Metazoa</taxon>
        <taxon>Ecdysozoa</taxon>
        <taxon>Arthropoda</taxon>
        <taxon>Chelicerata</taxon>
        <taxon>Arachnida</taxon>
        <taxon>Acari</taxon>
        <taxon>Parasitiformes</taxon>
        <taxon>Ixodida</taxon>
        <taxon>Ixodoidea</taxon>
        <taxon>Ixodidae</taxon>
        <taxon>Ixodinae</taxon>
        <taxon>Ixodes</taxon>
    </lineage>
</organism>
<feature type="chain" id="PRO_5007543092" evidence="4">
    <location>
        <begin position="23"/>
        <end position="335"/>
    </location>
</feature>
<reference evidence="6" key="1">
    <citation type="journal article" date="2018" name="PLoS Negl. Trop. Dis.">
        <title>Sialome diversity of ticks revealed by RNAseq of single tick salivary glands.</title>
        <authorList>
            <person name="Perner J."/>
            <person name="Kropackova S."/>
            <person name="Kopacek P."/>
            <person name="Ribeiro J.M."/>
        </authorList>
    </citation>
    <scope>NUCLEOTIDE SEQUENCE</scope>
    <source>
        <strain evidence="6">Siblings of single egg batch collected in Ceske Budejovice</strain>
        <tissue evidence="6">Salivary glands</tissue>
    </source>
</reference>
<dbReference type="PANTHER" id="PTHR10083:SF374">
    <property type="entry name" value="BPTI_KUNITZ INHIBITOR DOMAIN-CONTAINING PROTEIN"/>
    <property type="match status" value="1"/>
</dbReference>
<dbReference type="SMART" id="SM00131">
    <property type="entry name" value="KU"/>
    <property type="match status" value="3"/>
</dbReference>
<feature type="domain" description="BPTI/Kunitz inhibitor" evidence="5">
    <location>
        <begin position="43"/>
        <end position="95"/>
    </location>
</feature>
<keyword evidence="3" id="KW-1015">Disulfide bond</keyword>
<dbReference type="GO" id="GO:0004867">
    <property type="term" value="F:serine-type endopeptidase inhibitor activity"/>
    <property type="evidence" value="ECO:0007669"/>
    <property type="project" value="UniProtKB-KW"/>
</dbReference>
<dbReference type="PROSITE" id="PS50279">
    <property type="entry name" value="BPTI_KUNITZ_2"/>
    <property type="match status" value="3"/>
</dbReference>
<dbReference type="InterPro" id="IPR050098">
    <property type="entry name" value="TFPI/VKTCI-like"/>
</dbReference>
<dbReference type="SUPFAM" id="SSF57362">
    <property type="entry name" value="BPTI-like"/>
    <property type="match status" value="4"/>
</dbReference>
<evidence type="ECO:0000259" key="5">
    <source>
        <dbReference type="PROSITE" id="PS50279"/>
    </source>
</evidence>
<protein>
    <submittedName>
        <fullName evidence="6">Putative salivary kunitz domain protein</fullName>
    </submittedName>
</protein>
<sequence length="335" mass="38225">MLLKISYLFLAIGTTGFRYCEPADVADITYDEYSEENDNQTVCSSEPEIGRGRANVKGWAYYKSLDKCYVFYFGDAIFSGTENKFMSESACNSVCRANVPSKCYKSSPTSTGNGDRSMVTYNSTFGSCKMTLVDVRKDKDDNLFHNFESCKSECLAEDFRLCLNPTARICDGSFYEYNSRTQTCEKTSHGYGYCRGFASSKECYKRCGVLVNQKCKLPIQNVSVCEEPTTRYGYNQINDKCEEFLGCDDGGNSFGTAKVCWRRCAGHRNRCVLYPDTGRFVDVGFFIRYYYDIQANECKRARKFRKSIPGNTNLFLTFDDCEKHCKPKHEENHVI</sequence>
<proteinExistence type="predicted"/>
<dbReference type="GO" id="GO:0005615">
    <property type="term" value="C:extracellular space"/>
    <property type="evidence" value="ECO:0007669"/>
    <property type="project" value="TreeGrafter"/>
</dbReference>
<feature type="domain" description="BPTI/Kunitz inhibitor" evidence="5">
    <location>
        <begin position="215"/>
        <end position="264"/>
    </location>
</feature>
<feature type="signal peptide" evidence="4">
    <location>
        <begin position="1"/>
        <end position="22"/>
    </location>
</feature>
<evidence type="ECO:0000256" key="3">
    <source>
        <dbReference type="ARBA" id="ARBA00023157"/>
    </source>
</evidence>
<evidence type="ECO:0000256" key="1">
    <source>
        <dbReference type="ARBA" id="ARBA00022690"/>
    </source>
</evidence>
<dbReference type="EMBL" id="GEGO01000377">
    <property type="protein sequence ID" value="JAR95027.1"/>
    <property type="molecule type" value="Transcribed_RNA"/>
</dbReference>
<evidence type="ECO:0000256" key="2">
    <source>
        <dbReference type="ARBA" id="ARBA00022900"/>
    </source>
</evidence>
<dbReference type="PANTHER" id="PTHR10083">
    <property type="entry name" value="KUNITZ-TYPE PROTEASE INHIBITOR-RELATED"/>
    <property type="match status" value="1"/>
</dbReference>
<dbReference type="Gene3D" id="4.10.410.10">
    <property type="entry name" value="Pancreatic trypsin inhibitor Kunitz domain"/>
    <property type="match status" value="3"/>
</dbReference>